<evidence type="ECO:0000313" key="2">
    <source>
        <dbReference type="Proteomes" id="UP000259683"/>
    </source>
</evidence>
<reference evidence="1" key="2">
    <citation type="submission" date="2021-07" db="EMBL/GenBank/DDBJ databases">
        <title>Giant CbK-like Caulobacter bacteriophages have genetically divergent genomes.</title>
        <authorList>
            <person name="Wilson K."/>
            <person name="Ely B."/>
        </authorList>
    </citation>
    <scope>NUCLEOTIDE SEQUENCE</scope>
</reference>
<dbReference type="Proteomes" id="UP000259683">
    <property type="component" value="Segment"/>
</dbReference>
<organism evidence="1 2">
    <name type="scientific">Caulobacter phage CcrSC</name>
    <dbReference type="NCBI Taxonomy" id="2283272"/>
    <lineage>
        <taxon>Viruses</taxon>
        <taxon>Duplodnaviria</taxon>
        <taxon>Heunggongvirae</taxon>
        <taxon>Uroviricota</taxon>
        <taxon>Caudoviricetes</taxon>
        <taxon>Jeanschmidtviridae</taxon>
        <taxon>Bertelyvirus</taxon>
        <taxon>Bertelyvirus SC</taxon>
    </lineage>
</organism>
<protein>
    <submittedName>
        <fullName evidence="1">Uncharacterized protein</fullName>
    </submittedName>
</protein>
<name>A0A385EGL4_9CAUD</name>
<dbReference type="EMBL" id="MH588547">
    <property type="protein sequence ID" value="AXQ70058.1"/>
    <property type="molecule type" value="Genomic_DNA"/>
</dbReference>
<gene>
    <name evidence="1" type="ORF">CcrSC_gp476</name>
</gene>
<keyword evidence="2" id="KW-1185">Reference proteome</keyword>
<evidence type="ECO:0000313" key="1">
    <source>
        <dbReference type="EMBL" id="AXQ70058.1"/>
    </source>
</evidence>
<accession>A0A385EGL4</accession>
<sequence>MLQMVKLDPRIGVLQTERGTAFYAYPGGYDAPPVRGSREKVEYALGLRRRFNALGDVPFGPYLTVYDVEVTVRYRHRRVSRAPFRFEGIRAPSKSAANQEARRLLKHGHGGLPLCKATLRVEH</sequence>
<reference evidence="1" key="1">
    <citation type="submission" date="2018-07" db="EMBL/GenBank/DDBJ databases">
        <authorList>
            <person name="Wilson K.M."/>
            <person name="Ely B."/>
        </authorList>
    </citation>
    <scope>NUCLEOTIDE SEQUENCE</scope>
</reference>
<proteinExistence type="predicted"/>